<dbReference type="InterPro" id="IPR000743">
    <property type="entry name" value="Glyco_hydro_28"/>
</dbReference>
<proteinExistence type="inferred from homology"/>
<evidence type="ECO:0000256" key="4">
    <source>
        <dbReference type="RuleBase" id="RU361169"/>
    </source>
</evidence>
<evidence type="ECO:0000256" key="3">
    <source>
        <dbReference type="ARBA" id="ARBA00023295"/>
    </source>
</evidence>
<dbReference type="PANTHER" id="PTHR31339">
    <property type="entry name" value="PECTIN LYASE-RELATED"/>
    <property type="match status" value="1"/>
</dbReference>
<protein>
    <submittedName>
        <fullName evidence="5">Glycosyl hydrolase family 28</fullName>
    </submittedName>
</protein>
<keyword evidence="2 4" id="KW-0378">Hydrolase</keyword>
<organism evidence="5 6">
    <name type="scientific">Halanaerobium saccharolyticum</name>
    <dbReference type="NCBI Taxonomy" id="43595"/>
    <lineage>
        <taxon>Bacteria</taxon>
        <taxon>Bacillati</taxon>
        <taxon>Bacillota</taxon>
        <taxon>Clostridia</taxon>
        <taxon>Halanaerobiales</taxon>
        <taxon>Halanaerobiaceae</taxon>
        <taxon>Halanaerobium</taxon>
    </lineage>
</organism>
<dbReference type="EMBL" id="QAXS01000006">
    <property type="protein sequence ID" value="PTW00930.1"/>
    <property type="molecule type" value="Genomic_DNA"/>
</dbReference>
<sequence>MLKSNFEIEVKRPEFPEREFDLKEFGGVADGKFDNTEVFAEAISSCHQAGGGTIVVPEGEWFTGPIHFKSNVHLKLEKGAVISFSDDFEDYLPVVFTRWEGNECYNYSPLIYAQDCENIAITGKGKLVGNGAKWWPWKQTQHAAAKELYDAEYNGIAVKDRIFGREEGLRPQFIQPINSKNILIEGITIVDGPMWTIHPVYCENTIIRDLKIITDGPNTDGINPDSCKNMLIEDCDFETGDDCIAIKSGINEDGRRVNKPTENLLIRNCKAKEGHGGVVIGSEMSGGVKNVHVYDCVFNGGERGVRLKSMRGRGGCVENLLFEDIEINNLRDQGIILNMYYDATTVEPRSEMPPLFRNITVRNIKGENIAQPVVLRGLPEKKMKDITLENINLSGKEGLRASNLEGLYLKNINLRVEAEDQFKFKNVSNLNIEESSCQNKD</sequence>
<dbReference type="SMART" id="SM00710">
    <property type="entry name" value="PbH1"/>
    <property type="match status" value="6"/>
</dbReference>
<accession>A0A2T5RN33</accession>
<evidence type="ECO:0000313" key="5">
    <source>
        <dbReference type="EMBL" id="PTW00930.1"/>
    </source>
</evidence>
<dbReference type="PANTHER" id="PTHR31339:SF9">
    <property type="entry name" value="PLASMIN AND FIBRONECTIN-BINDING PROTEIN A"/>
    <property type="match status" value="1"/>
</dbReference>
<evidence type="ECO:0000256" key="1">
    <source>
        <dbReference type="ARBA" id="ARBA00008834"/>
    </source>
</evidence>
<dbReference type="RefSeq" id="WP_108138900.1">
    <property type="nucleotide sequence ID" value="NZ_QAXS01000006.1"/>
</dbReference>
<dbReference type="SUPFAM" id="SSF51126">
    <property type="entry name" value="Pectin lyase-like"/>
    <property type="match status" value="1"/>
</dbReference>
<keyword evidence="3 4" id="KW-0326">Glycosidase</keyword>
<dbReference type="GO" id="GO:0004650">
    <property type="term" value="F:polygalacturonase activity"/>
    <property type="evidence" value="ECO:0007669"/>
    <property type="project" value="InterPro"/>
</dbReference>
<comment type="similarity">
    <text evidence="1 4">Belongs to the glycosyl hydrolase 28 family.</text>
</comment>
<dbReference type="AlphaFoldDB" id="A0A2T5RN33"/>
<dbReference type="InterPro" id="IPR012334">
    <property type="entry name" value="Pectin_lyas_fold"/>
</dbReference>
<dbReference type="InterPro" id="IPR051801">
    <property type="entry name" value="GH28_Enzymes"/>
</dbReference>
<dbReference type="GO" id="GO:0005975">
    <property type="term" value="P:carbohydrate metabolic process"/>
    <property type="evidence" value="ECO:0007669"/>
    <property type="project" value="InterPro"/>
</dbReference>
<dbReference type="Pfam" id="PF00295">
    <property type="entry name" value="Glyco_hydro_28"/>
    <property type="match status" value="1"/>
</dbReference>
<gene>
    <name evidence="5" type="ORF">C8C76_10686</name>
</gene>
<evidence type="ECO:0000313" key="6">
    <source>
        <dbReference type="Proteomes" id="UP000244089"/>
    </source>
</evidence>
<name>A0A2T5RN33_9FIRM</name>
<dbReference type="OrthoDB" id="9795222at2"/>
<dbReference type="InterPro" id="IPR011050">
    <property type="entry name" value="Pectin_lyase_fold/virulence"/>
</dbReference>
<reference evidence="5 6" key="1">
    <citation type="submission" date="2018-04" db="EMBL/GenBank/DDBJ databases">
        <title>Subsurface microbial communities from deep shales in Ohio and West Virginia, USA.</title>
        <authorList>
            <person name="Wrighton K."/>
        </authorList>
    </citation>
    <scope>NUCLEOTIDE SEQUENCE [LARGE SCALE GENOMIC DNA]</scope>
    <source>
        <strain evidence="5 6">WC1</strain>
    </source>
</reference>
<comment type="caution">
    <text evidence="5">The sequence shown here is derived from an EMBL/GenBank/DDBJ whole genome shotgun (WGS) entry which is preliminary data.</text>
</comment>
<evidence type="ECO:0000256" key="2">
    <source>
        <dbReference type="ARBA" id="ARBA00022801"/>
    </source>
</evidence>
<dbReference type="Gene3D" id="2.160.20.10">
    <property type="entry name" value="Single-stranded right-handed beta-helix, Pectin lyase-like"/>
    <property type="match status" value="1"/>
</dbReference>
<dbReference type="InterPro" id="IPR006626">
    <property type="entry name" value="PbH1"/>
</dbReference>
<dbReference type="Proteomes" id="UP000244089">
    <property type="component" value="Unassembled WGS sequence"/>
</dbReference>